<evidence type="ECO:0000256" key="1">
    <source>
        <dbReference type="SAM" id="MobiDB-lite"/>
    </source>
</evidence>
<gene>
    <name evidence="2" type="ORF">C823_05167</name>
</gene>
<evidence type="ECO:0000313" key="3">
    <source>
        <dbReference type="Proteomes" id="UP000012589"/>
    </source>
</evidence>
<feature type="compositionally biased region" description="Basic and acidic residues" evidence="1">
    <location>
        <begin position="18"/>
        <end position="43"/>
    </location>
</feature>
<dbReference type="AlphaFoldDB" id="N2A720"/>
<keyword evidence="3" id="KW-1185">Reference proteome</keyword>
<dbReference type="Proteomes" id="UP000012589">
    <property type="component" value="Unassembled WGS sequence"/>
</dbReference>
<sequence length="64" mass="7556">MNKNGAKTELADELMLQESDRNEREDTAREPQPEREWDPEAEARRIQERVEVLRKTIKDMTGKS</sequence>
<dbReference type="PATRIC" id="fig|1235802.3.peg.5454"/>
<protein>
    <submittedName>
        <fullName evidence="2">Uncharacterized protein</fullName>
    </submittedName>
</protein>
<comment type="caution">
    <text evidence="2">The sequence shown here is derived from an EMBL/GenBank/DDBJ whole genome shotgun (WGS) entry which is preliminary data.</text>
</comment>
<dbReference type="EMBL" id="AQFT01000149">
    <property type="protein sequence ID" value="EMZ20179.1"/>
    <property type="molecule type" value="Genomic_DNA"/>
</dbReference>
<dbReference type="STRING" id="1235802.C823_05167"/>
<evidence type="ECO:0000313" key="2">
    <source>
        <dbReference type="EMBL" id="EMZ20179.1"/>
    </source>
</evidence>
<name>N2A720_9FIRM</name>
<reference evidence="2 3" key="1">
    <citation type="journal article" date="2014" name="Genome Announc.">
        <title>Draft genome sequences of the altered schaedler flora, a defined bacterial community from gnotobiotic mice.</title>
        <authorList>
            <person name="Wannemuehler M.J."/>
            <person name="Overstreet A.M."/>
            <person name="Ward D.V."/>
            <person name="Phillips G.J."/>
        </authorList>
    </citation>
    <scope>NUCLEOTIDE SEQUENCE [LARGE SCALE GENOMIC DNA]</scope>
    <source>
        <strain evidence="2 3">ASF492</strain>
    </source>
</reference>
<accession>N2A720</accession>
<organism evidence="2 3">
    <name type="scientific">Eubacterium plexicaudatum ASF492</name>
    <dbReference type="NCBI Taxonomy" id="1235802"/>
    <lineage>
        <taxon>Bacteria</taxon>
        <taxon>Bacillati</taxon>
        <taxon>Bacillota</taxon>
        <taxon>Clostridia</taxon>
        <taxon>Eubacteriales</taxon>
        <taxon>Eubacteriaceae</taxon>
        <taxon>Eubacterium</taxon>
    </lineage>
</organism>
<proteinExistence type="predicted"/>
<feature type="region of interest" description="Disordered" evidence="1">
    <location>
        <begin position="1"/>
        <end position="43"/>
    </location>
</feature>
<dbReference type="HOGENOM" id="CLU_2861072_0_0_9"/>